<reference evidence="2" key="1">
    <citation type="submission" date="2024-06" db="UniProtKB">
        <authorList>
            <consortium name="Ensembl"/>
        </authorList>
    </citation>
    <scope>IDENTIFICATION</scope>
</reference>
<evidence type="ECO:0000313" key="2">
    <source>
        <dbReference type="Ensembl" id="ENSMPUP00000019775.1"/>
    </source>
</evidence>
<dbReference type="OMA" id="WRTPPLC"/>
<feature type="compositionally biased region" description="Low complexity" evidence="1">
    <location>
        <begin position="111"/>
        <end position="123"/>
    </location>
</feature>
<evidence type="ECO:0000256" key="1">
    <source>
        <dbReference type="SAM" id="MobiDB-lite"/>
    </source>
</evidence>
<protein>
    <submittedName>
        <fullName evidence="2">Uncharacterized protein</fullName>
    </submittedName>
</protein>
<dbReference type="HOGENOM" id="CLU_930526_0_0_1"/>
<name>M3Z862_MUSPF</name>
<feature type="compositionally biased region" description="Gly residues" evidence="1">
    <location>
        <begin position="72"/>
        <end position="81"/>
    </location>
</feature>
<feature type="region of interest" description="Disordered" evidence="1">
    <location>
        <begin position="1"/>
        <end position="283"/>
    </location>
</feature>
<dbReference type="AlphaFoldDB" id="M3Z862"/>
<sequence length="299" mass="31529">MRSLGPRRGLALAHRPGPQQAHGRARRPGRLHHPRSRRPRGHRTRRHRGLCASTGCEAGQRDSLGAQPQARGGPGRGGPGPAGQQQGRRPGRGAPPGGASARATRKGVSEGAPRGRALLGRAGPAPPRPPSGCAAPLTRPPSRGSCRFHGYAPREVRAPQAVRRRPAPAGDGSDGTPSRAALSHAPRAPRTHPARTPHPAEHAPLTGAQAPRALTRPHPAPGAPLPRPAVNTRTTHTTHTTRPEPTRARTPAAPRLHSPAQPAEGRGRVRARAASWRTPPLCEPRRASTFWSLRGRAPS</sequence>
<feature type="compositionally biased region" description="Pro residues" evidence="1">
    <location>
        <begin position="218"/>
        <end position="227"/>
    </location>
</feature>
<feature type="compositionally biased region" description="Basic residues" evidence="1">
    <location>
        <begin position="23"/>
        <end position="49"/>
    </location>
</feature>
<dbReference type="InParanoid" id="M3Z862"/>
<accession>M3Z862</accession>
<organism evidence="2">
    <name type="scientific">Mustela putorius furo</name>
    <name type="common">European domestic ferret</name>
    <name type="synonym">Mustela furo</name>
    <dbReference type="NCBI Taxonomy" id="9669"/>
    <lineage>
        <taxon>Eukaryota</taxon>
        <taxon>Metazoa</taxon>
        <taxon>Chordata</taxon>
        <taxon>Craniata</taxon>
        <taxon>Vertebrata</taxon>
        <taxon>Euteleostomi</taxon>
        <taxon>Mammalia</taxon>
        <taxon>Eutheria</taxon>
        <taxon>Laurasiatheria</taxon>
        <taxon>Carnivora</taxon>
        <taxon>Caniformia</taxon>
        <taxon>Musteloidea</taxon>
        <taxon>Mustelidae</taxon>
        <taxon>Mustelinae</taxon>
        <taxon>Mustela</taxon>
    </lineage>
</organism>
<proteinExistence type="predicted"/>
<dbReference type="EMBL" id="AEYP01025145">
    <property type="status" value="NOT_ANNOTATED_CDS"/>
    <property type="molecule type" value="Genomic_DNA"/>
</dbReference>
<dbReference type="Ensembl" id="ENSMPUT00000020057.1">
    <property type="protein sequence ID" value="ENSMPUP00000019775.1"/>
    <property type="gene ID" value="ENSMPUG00000019905.1"/>
</dbReference>
<feature type="compositionally biased region" description="Low complexity" evidence="1">
    <location>
        <begin position="228"/>
        <end position="240"/>
    </location>
</feature>